<dbReference type="InterPro" id="IPR016047">
    <property type="entry name" value="M23ase_b-sheet_dom"/>
</dbReference>
<dbReference type="PANTHER" id="PTHR21666">
    <property type="entry name" value="PEPTIDASE-RELATED"/>
    <property type="match status" value="1"/>
</dbReference>
<dbReference type="RefSeq" id="WP_229806446.1">
    <property type="nucleotide sequence ID" value="NZ_BMXH01000004.1"/>
</dbReference>
<feature type="chain" id="PRO_5011615853" evidence="2">
    <location>
        <begin position="26"/>
        <end position="382"/>
    </location>
</feature>
<dbReference type="AlphaFoldDB" id="A0A1H2XV01"/>
<evidence type="ECO:0000259" key="3">
    <source>
        <dbReference type="Pfam" id="PF01551"/>
    </source>
</evidence>
<dbReference type="CDD" id="cd12797">
    <property type="entry name" value="M23_peptidase"/>
    <property type="match status" value="1"/>
</dbReference>
<accession>A0A1H2XV01</accession>
<organism evidence="4 5">
    <name type="scientific">Aidingimonas halophila</name>
    <dbReference type="NCBI Taxonomy" id="574349"/>
    <lineage>
        <taxon>Bacteria</taxon>
        <taxon>Pseudomonadati</taxon>
        <taxon>Pseudomonadota</taxon>
        <taxon>Gammaproteobacteria</taxon>
        <taxon>Oceanospirillales</taxon>
        <taxon>Halomonadaceae</taxon>
        <taxon>Aidingimonas</taxon>
    </lineage>
</organism>
<feature type="domain" description="M23ase beta-sheet core" evidence="3">
    <location>
        <begin position="283"/>
        <end position="375"/>
    </location>
</feature>
<feature type="coiled-coil region" evidence="1">
    <location>
        <begin position="159"/>
        <end position="249"/>
    </location>
</feature>
<dbReference type="InterPro" id="IPR011055">
    <property type="entry name" value="Dup_hybrid_motif"/>
</dbReference>
<dbReference type="PANTHER" id="PTHR21666:SF270">
    <property type="entry name" value="MUREIN HYDROLASE ACTIVATOR ENVC"/>
    <property type="match status" value="1"/>
</dbReference>
<evidence type="ECO:0000256" key="1">
    <source>
        <dbReference type="SAM" id="Coils"/>
    </source>
</evidence>
<dbReference type="Gene3D" id="6.10.250.3150">
    <property type="match status" value="1"/>
</dbReference>
<dbReference type="InterPro" id="IPR050570">
    <property type="entry name" value="Cell_wall_metabolism_enzyme"/>
</dbReference>
<evidence type="ECO:0000313" key="4">
    <source>
        <dbReference type="EMBL" id="SDW96284.1"/>
    </source>
</evidence>
<evidence type="ECO:0000256" key="2">
    <source>
        <dbReference type="SAM" id="SignalP"/>
    </source>
</evidence>
<keyword evidence="1" id="KW-0175">Coiled coil</keyword>
<dbReference type="Gene3D" id="2.70.70.10">
    <property type="entry name" value="Glucose Permease (Domain IIA)"/>
    <property type="match status" value="1"/>
</dbReference>
<dbReference type="SUPFAM" id="SSF51261">
    <property type="entry name" value="Duplicated hybrid motif"/>
    <property type="match status" value="1"/>
</dbReference>
<keyword evidence="2" id="KW-0732">Signal</keyword>
<keyword evidence="4" id="KW-0378">Hydrolase</keyword>
<evidence type="ECO:0000313" key="5">
    <source>
        <dbReference type="Proteomes" id="UP000198500"/>
    </source>
</evidence>
<dbReference type="FunFam" id="2.70.70.10:FF:000003">
    <property type="entry name" value="Murein hydrolase activator EnvC"/>
    <property type="match status" value="1"/>
</dbReference>
<protein>
    <submittedName>
        <fullName evidence="4">Septal ring factor EnvC, activator of murein hydrolases AmiA and AmiB</fullName>
    </submittedName>
</protein>
<sequence length="382" mass="42883">MSVFRWPLIAVIALSLIVMGSPASGQPSEEEVKERLETIGDEIRTLGERLADTDEARDEASESLRDVETALADTHRRLDELQAERRDLDERIRTLEEERDALQAERDDQVAELAKQFGALYRLGTSPELKLLLNQDDPARLDRLQTYLNHLARARTERLEEIAELDEELADNRETLQQRDQEMSALRDELDERSAELAERMEEREALVAKLDARYANESERLDALERDREDAEQLLSEVQEAMARLEEPAPSTDIERTQGDLPWPVQGEVSSVFGAGEGIARNGLVIQAKEGTAVHAVHEGRVVFADWMRGFGNLLILDHGDGVMTLHAHLQHFSVTLGDNVPQGETIGIVGTSGGRDTPALYFEVRRDGDPIDPQGWVANR</sequence>
<dbReference type="GO" id="GO:0004222">
    <property type="term" value="F:metalloendopeptidase activity"/>
    <property type="evidence" value="ECO:0007669"/>
    <property type="project" value="TreeGrafter"/>
</dbReference>
<gene>
    <name evidence="4" type="ORF">SAMN05443545_103287</name>
</gene>
<proteinExistence type="predicted"/>
<dbReference type="STRING" id="574349.SAMN05443545_103287"/>
<reference evidence="4 5" key="1">
    <citation type="submission" date="2016-10" db="EMBL/GenBank/DDBJ databases">
        <authorList>
            <person name="de Groot N.N."/>
        </authorList>
    </citation>
    <scope>NUCLEOTIDE SEQUENCE [LARGE SCALE GENOMIC DNA]</scope>
    <source>
        <strain evidence="4 5">DSM 19219</strain>
    </source>
</reference>
<name>A0A1H2XV01_9GAMM</name>
<dbReference type="Proteomes" id="UP000198500">
    <property type="component" value="Unassembled WGS sequence"/>
</dbReference>
<feature type="coiled-coil region" evidence="1">
    <location>
        <begin position="64"/>
        <end position="112"/>
    </location>
</feature>
<keyword evidence="5" id="KW-1185">Reference proteome</keyword>
<dbReference type="EMBL" id="FNNI01000003">
    <property type="protein sequence ID" value="SDW96284.1"/>
    <property type="molecule type" value="Genomic_DNA"/>
</dbReference>
<feature type="signal peptide" evidence="2">
    <location>
        <begin position="1"/>
        <end position="25"/>
    </location>
</feature>
<dbReference type="Pfam" id="PF01551">
    <property type="entry name" value="Peptidase_M23"/>
    <property type="match status" value="1"/>
</dbReference>